<feature type="region of interest" description="Disordered" evidence="7">
    <location>
        <begin position="331"/>
        <end position="364"/>
    </location>
</feature>
<evidence type="ECO:0000313" key="9">
    <source>
        <dbReference type="Proteomes" id="UP000887565"/>
    </source>
</evidence>
<evidence type="ECO:0000256" key="4">
    <source>
        <dbReference type="ARBA" id="ARBA00022989"/>
    </source>
</evidence>
<feature type="compositionally biased region" description="Basic and acidic residues" evidence="7">
    <location>
        <begin position="333"/>
        <end position="349"/>
    </location>
</feature>
<accession>A0A915KXJ6</accession>
<comment type="subcellular location">
    <subcellularLocation>
        <location evidence="1">Membrane</location>
        <topology evidence="1">Multi-pass membrane protein</topology>
    </subcellularLocation>
</comment>
<evidence type="ECO:0000256" key="7">
    <source>
        <dbReference type="SAM" id="MobiDB-lite"/>
    </source>
</evidence>
<sequence>MKWEVRKSEENTSENPCVSCVPCVKSRILLYRLRMLASAMSSMELEKVRQSWENDFLSRPSWCDASLALAFIEAGHADGNVRALKVRLWIQKILFGLGCFIQRNFILVLVLGIINLATFSLGLLNLRIETNIEKLWVDTYGQLHGEMEHGRRIFFNISNPPDEIYEWYPNFDFTSFSPFVILIQTGKNEGDDVLKPEDLLEHADVLVDIASMQVKTHSYFTATATVTNQTAPRKTGVKYDWLHVTCTEIQLVTPAVAVAMPNWTLGDVCRKASMIDLKDQTMFQRPAAMLIPCIIITPLDCFWDGAKPLGPFENMFDDEMIRDILRLSNGDPPRIEIDLEPREDSQKNQEEEEYARNCDISQSE</sequence>
<evidence type="ECO:0000256" key="2">
    <source>
        <dbReference type="ARBA" id="ARBA00005585"/>
    </source>
</evidence>
<dbReference type="GO" id="GO:0045879">
    <property type="term" value="P:negative regulation of smoothened signaling pathway"/>
    <property type="evidence" value="ECO:0007669"/>
    <property type="project" value="TreeGrafter"/>
</dbReference>
<keyword evidence="9" id="KW-1185">Reference proteome</keyword>
<comment type="similarity">
    <text evidence="2">Belongs to the patched family.</text>
</comment>
<evidence type="ECO:0000256" key="8">
    <source>
        <dbReference type="SAM" id="Phobius"/>
    </source>
</evidence>
<evidence type="ECO:0000256" key="1">
    <source>
        <dbReference type="ARBA" id="ARBA00004141"/>
    </source>
</evidence>
<dbReference type="PANTHER" id="PTHR46022:SF1">
    <property type="entry name" value="PROTEIN PATCHED"/>
    <property type="match status" value="1"/>
</dbReference>
<dbReference type="GO" id="GO:0005886">
    <property type="term" value="C:plasma membrane"/>
    <property type="evidence" value="ECO:0007669"/>
    <property type="project" value="TreeGrafter"/>
</dbReference>
<keyword evidence="6" id="KW-0325">Glycoprotein</keyword>
<evidence type="ECO:0000256" key="3">
    <source>
        <dbReference type="ARBA" id="ARBA00022692"/>
    </source>
</evidence>
<dbReference type="Proteomes" id="UP000887565">
    <property type="component" value="Unplaced"/>
</dbReference>
<evidence type="ECO:0000313" key="10">
    <source>
        <dbReference type="WBParaSite" id="nRc.2.0.1.t43677-RA"/>
    </source>
</evidence>
<dbReference type="GO" id="GO:0005119">
    <property type="term" value="F:smoothened binding"/>
    <property type="evidence" value="ECO:0007669"/>
    <property type="project" value="TreeGrafter"/>
</dbReference>
<dbReference type="PANTHER" id="PTHR46022">
    <property type="entry name" value="PROTEIN PATCHED"/>
    <property type="match status" value="1"/>
</dbReference>
<keyword evidence="3 8" id="KW-0812">Transmembrane</keyword>
<evidence type="ECO:0000256" key="5">
    <source>
        <dbReference type="ARBA" id="ARBA00023136"/>
    </source>
</evidence>
<keyword evidence="4 8" id="KW-1133">Transmembrane helix</keyword>
<keyword evidence="5 8" id="KW-0472">Membrane</keyword>
<dbReference type="WBParaSite" id="nRc.2.0.1.t43677-RA">
    <property type="protein sequence ID" value="nRc.2.0.1.t43677-RA"/>
    <property type="gene ID" value="nRc.2.0.1.g43677"/>
</dbReference>
<organism evidence="9 10">
    <name type="scientific">Romanomermis culicivorax</name>
    <name type="common">Nematode worm</name>
    <dbReference type="NCBI Taxonomy" id="13658"/>
    <lineage>
        <taxon>Eukaryota</taxon>
        <taxon>Metazoa</taxon>
        <taxon>Ecdysozoa</taxon>
        <taxon>Nematoda</taxon>
        <taxon>Enoplea</taxon>
        <taxon>Dorylaimia</taxon>
        <taxon>Mermithida</taxon>
        <taxon>Mermithoidea</taxon>
        <taxon>Mermithidae</taxon>
        <taxon>Romanomermis</taxon>
    </lineage>
</organism>
<dbReference type="AlphaFoldDB" id="A0A915KXJ6"/>
<protein>
    <submittedName>
        <fullName evidence="10">Uncharacterized protein</fullName>
    </submittedName>
</protein>
<reference evidence="10" key="1">
    <citation type="submission" date="2022-11" db="UniProtKB">
        <authorList>
            <consortium name="WormBaseParasite"/>
        </authorList>
    </citation>
    <scope>IDENTIFICATION</scope>
</reference>
<proteinExistence type="inferred from homology"/>
<dbReference type="GO" id="GO:0008158">
    <property type="term" value="F:hedgehog receptor activity"/>
    <property type="evidence" value="ECO:0007669"/>
    <property type="project" value="TreeGrafter"/>
</dbReference>
<evidence type="ECO:0000256" key="6">
    <source>
        <dbReference type="ARBA" id="ARBA00023180"/>
    </source>
</evidence>
<dbReference type="GO" id="GO:0097108">
    <property type="term" value="F:hedgehog family protein binding"/>
    <property type="evidence" value="ECO:0007669"/>
    <property type="project" value="TreeGrafter"/>
</dbReference>
<feature type="transmembrane region" description="Helical" evidence="8">
    <location>
        <begin position="105"/>
        <end position="124"/>
    </location>
</feature>
<name>A0A915KXJ6_ROMCU</name>